<comment type="caution">
    <text evidence="6">The sequence shown here is derived from an EMBL/GenBank/DDBJ whole genome shotgun (WGS) entry which is preliminary data.</text>
</comment>
<organism evidence="6 7">
    <name type="scientific">Podila minutissima</name>
    <dbReference type="NCBI Taxonomy" id="64525"/>
    <lineage>
        <taxon>Eukaryota</taxon>
        <taxon>Fungi</taxon>
        <taxon>Fungi incertae sedis</taxon>
        <taxon>Mucoromycota</taxon>
        <taxon>Mortierellomycotina</taxon>
        <taxon>Mortierellomycetes</taxon>
        <taxon>Mortierellales</taxon>
        <taxon>Mortierellaceae</taxon>
        <taxon>Podila</taxon>
    </lineage>
</organism>
<evidence type="ECO:0000256" key="5">
    <source>
        <dbReference type="SAM" id="MobiDB-lite"/>
    </source>
</evidence>
<dbReference type="PANTHER" id="PTHR46496:SF1">
    <property type="entry name" value="ZEAXANTHIN EPOXIDASE, CHLOROPLASTIC"/>
    <property type="match status" value="1"/>
</dbReference>
<dbReference type="PANTHER" id="PTHR46496">
    <property type="match status" value="1"/>
</dbReference>
<protein>
    <submittedName>
        <fullName evidence="6">Uncharacterized protein</fullName>
    </submittedName>
</protein>
<evidence type="ECO:0000313" key="7">
    <source>
        <dbReference type="Proteomes" id="UP000696485"/>
    </source>
</evidence>
<accession>A0A9P5SPC7</accession>
<evidence type="ECO:0000313" key="6">
    <source>
        <dbReference type="EMBL" id="KAF9332735.1"/>
    </source>
</evidence>
<keyword evidence="2" id="KW-0285">Flavoprotein</keyword>
<comment type="cofactor">
    <cofactor evidence="1">
        <name>FAD</name>
        <dbReference type="ChEBI" id="CHEBI:57692"/>
    </cofactor>
</comment>
<dbReference type="SUPFAM" id="SSF51905">
    <property type="entry name" value="FAD/NAD(P)-binding domain"/>
    <property type="match status" value="2"/>
</dbReference>
<dbReference type="EMBL" id="JAAAUY010000242">
    <property type="protein sequence ID" value="KAF9332735.1"/>
    <property type="molecule type" value="Genomic_DNA"/>
</dbReference>
<dbReference type="AlphaFoldDB" id="A0A9P5SPC7"/>
<evidence type="ECO:0000256" key="4">
    <source>
        <dbReference type="ARBA" id="ARBA00023002"/>
    </source>
</evidence>
<feature type="region of interest" description="Disordered" evidence="5">
    <location>
        <begin position="1"/>
        <end position="35"/>
    </location>
</feature>
<sequence length="302" mass="33353">MTAPEIVRQHKANAQDVPENDLYQQEPPEEPPKELETLVKPKVLIAGGGLGGLTLAVLLKRANIPFLVFERARESLERGPQAAEAMCKEVRDFKVPGGKDGKVHTLGDLIDKTRKELIPKVMLEERLVPSSGQGGVSAMLDAVALANWIVSLESPSMVDVENAFKEYHAERFPFAKDEYDATQGFTNVLGKIVIKTSLVRLQASFLPLIEEKGTLELAPQPSLTKTLPVLVKRARAKERASKSPVAVVSAVSAKDRAVLNQDYFQPYCNRRLPIYIGYSEMTLRYNDVGLRAKTMGFAVEIL</sequence>
<gene>
    <name evidence="6" type="ORF">BG006_004387</name>
</gene>
<dbReference type="Gene3D" id="3.50.50.60">
    <property type="entry name" value="FAD/NAD(P)-binding domain"/>
    <property type="match status" value="2"/>
</dbReference>
<dbReference type="Proteomes" id="UP000696485">
    <property type="component" value="Unassembled WGS sequence"/>
</dbReference>
<reference evidence="6" key="1">
    <citation type="journal article" date="2020" name="Fungal Divers.">
        <title>Resolving the Mortierellaceae phylogeny through synthesis of multi-gene phylogenetics and phylogenomics.</title>
        <authorList>
            <person name="Vandepol N."/>
            <person name="Liber J."/>
            <person name="Desiro A."/>
            <person name="Na H."/>
            <person name="Kennedy M."/>
            <person name="Barry K."/>
            <person name="Grigoriev I.V."/>
            <person name="Miller A.N."/>
            <person name="O'Donnell K."/>
            <person name="Stajich J.E."/>
            <person name="Bonito G."/>
        </authorList>
    </citation>
    <scope>NUCLEOTIDE SEQUENCE</scope>
    <source>
        <strain evidence="6">NVP1</strain>
    </source>
</reference>
<evidence type="ECO:0000256" key="3">
    <source>
        <dbReference type="ARBA" id="ARBA00022827"/>
    </source>
</evidence>
<name>A0A9P5SPC7_9FUNG</name>
<dbReference type="InterPro" id="IPR036188">
    <property type="entry name" value="FAD/NAD-bd_sf"/>
</dbReference>
<keyword evidence="4" id="KW-0560">Oxidoreductase</keyword>
<keyword evidence="3" id="KW-0274">FAD</keyword>
<proteinExistence type="predicted"/>
<dbReference type="GO" id="GO:0016491">
    <property type="term" value="F:oxidoreductase activity"/>
    <property type="evidence" value="ECO:0007669"/>
    <property type="project" value="UniProtKB-KW"/>
</dbReference>
<keyword evidence="7" id="KW-1185">Reference proteome</keyword>
<evidence type="ECO:0000256" key="2">
    <source>
        <dbReference type="ARBA" id="ARBA00022630"/>
    </source>
</evidence>
<evidence type="ECO:0000256" key="1">
    <source>
        <dbReference type="ARBA" id="ARBA00001974"/>
    </source>
</evidence>